<dbReference type="EMBL" id="GBXM01108133">
    <property type="protein sequence ID" value="JAH00444.1"/>
    <property type="molecule type" value="Transcribed_RNA"/>
</dbReference>
<dbReference type="AlphaFoldDB" id="A0A0E9P7G7"/>
<reference evidence="1" key="1">
    <citation type="submission" date="2014-11" db="EMBL/GenBank/DDBJ databases">
        <authorList>
            <person name="Amaro Gonzalez C."/>
        </authorList>
    </citation>
    <scope>NUCLEOTIDE SEQUENCE</scope>
</reference>
<reference evidence="1" key="2">
    <citation type="journal article" date="2015" name="Fish Shellfish Immunol.">
        <title>Early steps in the European eel (Anguilla anguilla)-Vibrio vulnificus interaction in the gills: Role of the RtxA13 toxin.</title>
        <authorList>
            <person name="Callol A."/>
            <person name="Pajuelo D."/>
            <person name="Ebbesson L."/>
            <person name="Teles M."/>
            <person name="MacKenzie S."/>
            <person name="Amaro C."/>
        </authorList>
    </citation>
    <scope>NUCLEOTIDE SEQUENCE</scope>
</reference>
<sequence length="26" mass="3028">MLFYQKALDLSIFKGMAFCSDKMLLL</sequence>
<proteinExistence type="predicted"/>
<organism evidence="1">
    <name type="scientific">Anguilla anguilla</name>
    <name type="common">European freshwater eel</name>
    <name type="synonym">Muraena anguilla</name>
    <dbReference type="NCBI Taxonomy" id="7936"/>
    <lineage>
        <taxon>Eukaryota</taxon>
        <taxon>Metazoa</taxon>
        <taxon>Chordata</taxon>
        <taxon>Craniata</taxon>
        <taxon>Vertebrata</taxon>
        <taxon>Euteleostomi</taxon>
        <taxon>Actinopterygii</taxon>
        <taxon>Neopterygii</taxon>
        <taxon>Teleostei</taxon>
        <taxon>Anguilliformes</taxon>
        <taxon>Anguillidae</taxon>
        <taxon>Anguilla</taxon>
    </lineage>
</organism>
<accession>A0A0E9P7G7</accession>
<evidence type="ECO:0000313" key="1">
    <source>
        <dbReference type="EMBL" id="JAH00444.1"/>
    </source>
</evidence>
<protein>
    <submittedName>
        <fullName evidence="1">Uncharacterized protein</fullName>
    </submittedName>
</protein>
<name>A0A0E9P7G7_ANGAN</name>